<dbReference type="GO" id="GO:0005663">
    <property type="term" value="C:DNA replication factor C complex"/>
    <property type="evidence" value="ECO:0007669"/>
    <property type="project" value="InterPro"/>
</dbReference>
<gene>
    <name evidence="9" type="ORF">HOLleu_39941</name>
</gene>
<dbReference type="GO" id="GO:0005524">
    <property type="term" value="F:ATP binding"/>
    <property type="evidence" value="ECO:0007669"/>
    <property type="project" value="UniProtKB-UniRule"/>
</dbReference>
<dbReference type="FunFam" id="1.10.8.60:FF:000021">
    <property type="entry name" value="Replication factor C subunit 1"/>
    <property type="match status" value="1"/>
</dbReference>
<proteinExistence type="inferred from homology"/>
<dbReference type="Gene3D" id="3.40.50.300">
    <property type="entry name" value="P-loop containing nucleotide triphosphate hydrolases"/>
    <property type="match status" value="1"/>
</dbReference>
<dbReference type="SMART" id="SM00292">
    <property type="entry name" value="BRCT"/>
    <property type="match status" value="1"/>
</dbReference>
<dbReference type="SUPFAM" id="SSF52540">
    <property type="entry name" value="P-loop containing nucleoside triphosphate hydrolases"/>
    <property type="match status" value="1"/>
</dbReference>
<keyword evidence="10" id="KW-1185">Reference proteome</keyword>
<feature type="region of interest" description="Disordered" evidence="7">
    <location>
        <begin position="1"/>
        <end position="265"/>
    </location>
</feature>
<dbReference type="GO" id="GO:0016887">
    <property type="term" value="F:ATP hydrolysis activity"/>
    <property type="evidence" value="ECO:0007669"/>
    <property type="project" value="InterPro"/>
</dbReference>
<feature type="compositionally biased region" description="Basic residues" evidence="7">
    <location>
        <begin position="1000"/>
        <end position="1016"/>
    </location>
</feature>
<evidence type="ECO:0000256" key="4">
    <source>
        <dbReference type="ARBA" id="ARBA00054501"/>
    </source>
</evidence>
<evidence type="ECO:0000259" key="8">
    <source>
        <dbReference type="PROSITE" id="PS50172"/>
    </source>
</evidence>
<evidence type="ECO:0000313" key="10">
    <source>
        <dbReference type="Proteomes" id="UP001152320"/>
    </source>
</evidence>
<comment type="function">
    <text evidence="4">Subunit of the replication factor C (RFC) complex which acts during elongation of primed DNA templates by DNA polymerases delta and epsilon, and is necessary for ATP-dependent loading of proliferating cell nuclear antigen (PCNA) onto primed DNA. This subunit binds to the primer-template junction. Binds the PO-B transcription element as well as other GA rich DNA sequences. Can bind single- or double-stranded DNA.</text>
</comment>
<dbReference type="GO" id="GO:0006281">
    <property type="term" value="P:DNA repair"/>
    <property type="evidence" value="ECO:0007669"/>
    <property type="project" value="InterPro"/>
</dbReference>
<comment type="caution">
    <text evidence="9">The sequence shown here is derived from an EMBL/GenBank/DDBJ whole genome shotgun (WGS) entry which is preliminary data.</text>
</comment>
<feature type="compositionally biased region" description="Basic and acidic residues" evidence="7">
    <location>
        <begin position="142"/>
        <end position="157"/>
    </location>
</feature>
<feature type="compositionally biased region" description="Polar residues" evidence="7">
    <location>
        <begin position="405"/>
        <end position="435"/>
    </location>
</feature>
<dbReference type="FunFam" id="1.20.272.10:FF:000005">
    <property type="entry name" value="Replication factor C subunit 1"/>
    <property type="match status" value="1"/>
</dbReference>
<dbReference type="InterPro" id="IPR013725">
    <property type="entry name" value="DNA_replication_fac_RFC1_C"/>
</dbReference>
<dbReference type="Proteomes" id="UP001152320">
    <property type="component" value="Chromosome 22"/>
</dbReference>
<feature type="compositionally biased region" description="Basic and acidic residues" evidence="7">
    <location>
        <begin position="192"/>
        <end position="234"/>
    </location>
</feature>
<dbReference type="Pfam" id="PF08519">
    <property type="entry name" value="RFC1"/>
    <property type="match status" value="1"/>
</dbReference>
<feature type="compositionally biased region" description="Basic residues" evidence="7">
    <location>
        <begin position="30"/>
        <end position="41"/>
    </location>
</feature>
<dbReference type="GO" id="GO:0003677">
    <property type="term" value="F:DNA binding"/>
    <property type="evidence" value="ECO:0007669"/>
    <property type="project" value="InterPro"/>
</dbReference>
<dbReference type="Gene3D" id="1.10.8.60">
    <property type="match status" value="1"/>
</dbReference>
<comment type="subunit">
    <text evidence="5">Large subunit of the RFC complex, an heteropentameric complex consisting of RFC1 and four small subunits RFC2, RFC3, RFC4 and RFC5; the RFC complex interacts with PCNA and the interaction involves RFC1.</text>
</comment>
<keyword evidence="6" id="KW-0539">Nucleus</keyword>
<dbReference type="SMART" id="SM00382">
    <property type="entry name" value="AAA"/>
    <property type="match status" value="1"/>
</dbReference>
<dbReference type="InterPro" id="IPR003593">
    <property type="entry name" value="AAA+_ATPase"/>
</dbReference>
<evidence type="ECO:0000256" key="2">
    <source>
        <dbReference type="ARBA" id="ARBA00020401"/>
    </source>
</evidence>
<dbReference type="Gene3D" id="3.40.50.10190">
    <property type="entry name" value="BRCT domain"/>
    <property type="match status" value="1"/>
</dbReference>
<feature type="region of interest" description="Disordered" evidence="7">
    <location>
        <begin position="944"/>
        <end position="1016"/>
    </location>
</feature>
<dbReference type="GO" id="GO:0005634">
    <property type="term" value="C:nucleus"/>
    <property type="evidence" value="ECO:0007669"/>
    <property type="project" value="UniProtKB-SubCell"/>
</dbReference>
<dbReference type="InterPro" id="IPR003959">
    <property type="entry name" value="ATPase_AAA_core"/>
</dbReference>
<dbReference type="InterPro" id="IPR036420">
    <property type="entry name" value="BRCT_dom_sf"/>
</dbReference>
<dbReference type="Pfam" id="PF00533">
    <property type="entry name" value="BRCT"/>
    <property type="match status" value="1"/>
</dbReference>
<feature type="compositionally biased region" description="Polar residues" evidence="7">
    <location>
        <begin position="67"/>
        <end position="84"/>
    </location>
</feature>
<evidence type="ECO:0000256" key="3">
    <source>
        <dbReference type="ARBA" id="ARBA00022705"/>
    </source>
</evidence>
<organism evidence="9 10">
    <name type="scientific">Holothuria leucospilota</name>
    <name type="common">Black long sea cucumber</name>
    <name type="synonym">Mertensiothuria leucospilota</name>
    <dbReference type="NCBI Taxonomy" id="206669"/>
    <lineage>
        <taxon>Eukaryota</taxon>
        <taxon>Metazoa</taxon>
        <taxon>Echinodermata</taxon>
        <taxon>Eleutherozoa</taxon>
        <taxon>Echinozoa</taxon>
        <taxon>Holothuroidea</taxon>
        <taxon>Aspidochirotacea</taxon>
        <taxon>Aspidochirotida</taxon>
        <taxon>Holothuriidae</taxon>
        <taxon>Holothuria</taxon>
    </lineage>
</organism>
<comment type="subcellular location">
    <subcellularLocation>
        <location evidence="6">Nucleus</location>
    </subcellularLocation>
</comment>
<evidence type="ECO:0000256" key="1">
    <source>
        <dbReference type="ARBA" id="ARBA00006116"/>
    </source>
</evidence>
<dbReference type="InterPro" id="IPR027417">
    <property type="entry name" value="P-loop_NTPase"/>
</dbReference>
<evidence type="ECO:0000256" key="6">
    <source>
        <dbReference type="PIRNR" id="PIRNR036578"/>
    </source>
</evidence>
<keyword evidence="6" id="KW-0547">Nucleotide-binding</keyword>
<feature type="compositionally biased region" description="Basic and acidic residues" evidence="7">
    <location>
        <begin position="390"/>
        <end position="404"/>
    </location>
</feature>
<feature type="region of interest" description="Disordered" evidence="7">
    <location>
        <begin position="354"/>
        <end position="459"/>
    </location>
</feature>
<dbReference type="GO" id="GO:0061860">
    <property type="term" value="F:DNA clamp unloader activity"/>
    <property type="evidence" value="ECO:0007669"/>
    <property type="project" value="TreeGrafter"/>
</dbReference>
<feature type="compositionally biased region" description="Basic and acidic residues" evidence="7">
    <location>
        <begin position="244"/>
        <end position="253"/>
    </location>
</feature>
<protein>
    <recommendedName>
        <fullName evidence="2 6">Replication factor C subunit 1</fullName>
    </recommendedName>
</protein>
<dbReference type="Gene3D" id="1.20.272.10">
    <property type="match status" value="1"/>
</dbReference>
<dbReference type="GO" id="GO:0003689">
    <property type="term" value="F:DNA clamp loader activity"/>
    <property type="evidence" value="ECO:0007669"/>
    <property type="project" value="UniProtKB-UniRule"/>
</dbReference>
<dbReference type="GO" id="GO:0006260">
    <property type="term" value="P:DNA replication"/>
    <property type="evidence" value="ECO:0007669"/>
    <property type="project" value="UniProtKB-KW"/>
</dbReference>
<dbReference type="SUPFAM" id="SSF48019">
    <property type="entry name" value="post-AAA+ oligomerization domain-like"/>
    <property type="match status" value="1"/>
</dbReference>
<keyword evidence="6" id="KW-0067">ATP-binding</keyword>
<evidence type="ECO:0000313" key="9">
    <source>
        <dbReference type="EMBL" id="KAJ8020368.1"/>
    </source>
</evidence>
<dbReference type="Pfam" id="PF25361">
    <property type="entry name" value="AAA_lid_RFC1"/>
    <property type="match status" value="1"/>
</dbReference>
<sequence length="1016" mass="113257">MDIRNYFTPKNGNKRKRDNDGEDDDDFQVTKKKAVKKKSKKGGVIFDSDSDSDDAKTSSKNSAKPLSKTNGSSFKKQCTLQLKKTPSPVKRKEIDVASFFGSSPVQRSNKRTGKDGDQKRVTPKPSVPMELEDHSDEDFQETLEKLDKKNTVSRKNESAASKLANKMRTAKVLAPETPETEPQRRSPRKHIKQETPTKSKKAKAEEVEKAVKKEQTKASPKIEIKHKPVLKESNPKATVQTNKDGGDSAEKKRGGPSYRSYLQREGPRFLGAREFPKGEEGCLEGLSFVFTGVIEYFDKDELKFHIEKLEGAIRTSISKKTSYVIIGREPGEAKTQKAEDLKIKTLDEEGLYKLISSRPGKKKSPPPKTTDSKPAKLPVNVAKPSASSNLKDDSRIKGEEKKTSLTDQFSWTPKSSNTQSQESDSQGSGAYSQESLGRPGPQDVKTEGKSLGSPQMWVDKYKPNSSKQIIGQQGPKSNAKKLTVWLERWQDNNFGTNKERAKFNRDEGFAFKGALLSGPPGVGKTTTAQVVCKELGFTYFELNASDARNKKTLQETVSEYLDNTVLGSFFVAKSKAQDHHNHCLIMDEVDGMSGNEDRGGIQELIQLIKGSRVPVICICNDRSHPKIRSLCNYCFDLRFQRPRLPQIKGAMLSVAFKEGVKIPPQVVENMIMASNQDVRQVLHNMSMWAAGQRSEKTHNETKTGGEPEAVKKDLKMGAWDVVRQVFSSSPEKEKMTFNDKVGLFFHDYSIAPLFVQENYTSVIPHKAKGDIKKHLDLLSKTADSIAMGDLVDRHIRGSMAWKLLPLQAVFASVLPGEYMRGHMGGMINFPSWLGKNSSRGKSHRLLQELQTHMRMSASSSLQSINQEYLPQLRKRLTDPLLVLGSDGTTEVVDLLNSYDLTREDFDNILELTQYSGFKEPMKSVPPKVKAAFTRAFNKSSHLNPYGIDIGTKPKSRKGPPVGFEDQDEIEGDTQEEEEEDDMAAVAKLKVKAKNQPDKTKKGKGPVKGKGTRKGAK</sequence>
<dbReference type="InterPro" id="IPR001357">
    <property type="entry name" value="BRCT_dom"/>
</dbReference>
<evidence type="ECO:0000256" key="5">
    <source>
        <dbReference type="ARBA" id="ARBA00064311"/>
    </source>
</evidence>
<accession>A0A9Q0YCY7</accession>
<dbReference type="PIRSF" id="PIRSF036578">
    <property type="entry name" value="RFC1"/>
    <property type="match status" value="1"/>
</dbReference>
<dbReference type="PANTHER" id="PTHR23389">
    <property type="entry name" value="CHROMOSOME TRANSMISSION FIDELITY FACTOR 18"/>
    <property type="match status" value="1"/>
</dbReference>
<dbReference type="PANTHER" id="PTHR23389:SF6">
    <property type="entry name" value="REPLICATION FACTOR C SUBUNIT 1"/>
    <property type="match status" value="1"/>
</dbReference>
<dbReference type="InterPro" id="IPR008921">
    <property type="entry name" value="DNA_pol3_clamp-load_cplx_C"/>
</dbReference>
<dbReference type="AlphaFoldDB" id="A0A9Q0YCY7"/>
<name>A0A9Q0YCY7_HOLLE</name>
<dbReference type="EMBL" id="JAIZAY010000022">
    <property type="protein sequence ID" value="KAJ8020368.1"/>
    <property type="molecule type" value="Genomic_DNA"/>
</dbReference>
<comment type="similarity">
    <text evidence="1 6">Belongs to the activator 1 large subunit family.</text>
</comment>
<dbReference type="PROSITE" id="PS50172">
    <property type="entry name" value="BRCT"/>
    <property type="match status" value="1"/>
</dbReference>
<dbReference type="CDD" id="cd00009">
    <property type="entry name" value="AAA"/>
    <property type="match status" value="1"/>
</dbReference>
<keyword evidence="3 6" id="KW-0235">DNA replication</keyword>
<evidence type="ECO:0000256" key="7">
    <source>
        <dbReference type="SAM" id="MobiDB-lite"/>
    </source>
</evidence>
<reference evidence="9" key="1">
    <citation type="submission" date="2021-10" db="EMBL/GenBank/DDBJ databases">
        <title>Tropical sea cucumber genome reveals ecological adaptation and Cuvierian tubules defense mechanism.</title>
        <authorList>
            <person name="Chen T."/>
        </authorList>
    </citation>
    <scope>NUCLEOTIDE SEQUENCE</scope>
    <source>
        <strain evidence="9">Nanhai2018</strain>
        <tissue evidence="9">Muscle</tissue>
    </source>
</reference>
<feature type="domain" description="BRCT" evidence="8">
    <location>
        <begin position="278"/>
        <end position="358"/>
    </location>
</feature>
<dbReference type="OrthoDB" id="446168at2759"/>
<dbReference type="FunFam" id="3.40.50.300:FF:000395">
    <property type="entry name" value="Replication factor C subunit 1"/>
    <property type="match status" value="1"/>
</dbReference>
<dbReference type="InterPro" id="IPR012178">
    <property type="entry name" value="RFC1"/>
</dbReference>
<dbReference type="Pfam" id="PF00004">
    <property type="entry name" value="AAA"/>
    <property type="match status" value="1"/>
</dbReference>
<dbReference type="SUPFAM" id="SSF52113">
    <property type="entry name" value="BRCT domain"/>
    <property type="match status" value="1"/>
</dbReference>
<feature type="compositionally biased region" description="Acidic residues" evidence="7">
    <location>
        <begin position="964"/>
        <end position="982"/>
    </location>
</feature>